<sequence length="230" mass="25615">MYDDVSIIFPALNEKERILPTLKDYILTLGPSVEYIVVDNGSTDGTQEAVLAKFPHVIYVRNEFPLGKGGAVYAGFDVAKGLIVGFTDPDGATSAKEFIKLLNKAKTSDVVIGSRWLPGSKISPQQPFIRQINSRAFNLAIKTLLPLSLSDTQCGAKVLKKSVYENIKPYLTQKQFSFDVDLLYHAHRNGFTITEVPILWSHIEGGGTFKPFQSGFRALWDILNIRKQYS</sequence>
<dbReference type="GO" id="GO:0016740">
    <property type="term" value="F:transferase activity"/>
    <property type="evidence" value="ECO:0007669"/>
    <property type="project" value="UniProtKB-KW"/>
</dbReference>
<protein>
    <submittedName>
        <fullName evidence="2">Glycosyl transferase</fullName>
    </submittedName>
</protein>
<proteinExistence type="predicted"/>
<dbReference type="PANTHER" id="PTHR10859:SF91">
    <property type="entry name" value="DOLICHYL-PHOSPHATE BETA-GLUCOSYLTRANSFERASE"/>
    <property type="match status" value="1"/>
</dbReference>
<keyword evidence="2" id="KW-0808">Transferase</keyword>
<evidence type="ECO:0000313" key="3">
    <source>
        <dbReference type="Proteomes" id="UP000228495"/>
    </source>
</evidence>
<dbReference type="AlphaFoldDB" id="A0A2H0BF23"/>
<dbReference type="InterPro" id="IPR001173">
    <property type="entry name" value="Glyco_trans_2-like"/>
</dbReference>
<dbReference type="GO" id="GO:0006487">
    <property type="term" value="P:protein N-linked glycosylation"/>
    <property type="evidence" value="ECO:0007669"/>
    <property type="project" value="TreeGrafter"/>
</dbReference>
<dbReference type="Pfam" id="PF00535">
    <property type="entry name" value="Glycos_transf_2"/>
    <property type="match status" value="1"/>
</dbReference>
<accession>A0A2H0BF23</accession>
<reference evidence="2 3" key="1">
    <citation type="submission" date="2017-09" db="EMBL/GenBank/DDBJ databases">
        <title>Depth-based differentiation of microbial function through sediment-hosted aquifers and enrichment of novel symbionts in the deep terrestrial subsurface.</title>
        <authorList>
            <person name="Probst A.J."/>
            <person name="Ladd B."/>
            <person name="Jarett J.K."/>
            <person name="Geller-Mcgrath D.E."/>
            <person name="Sieber C.M."/>
            <person name="Emerson J.B."/>
            <person name="Anantharaman K."/>
            <person name="Thomas B.C."/>
            <person name="Malmstrom R."/>
            <person name="Stieglmeier M."/>
            <person name="Klingl A."/>
            <person name="Woyke T."/>
            <person name="Ryan C.M."/>
            <person name="Banfield J.F."/>
        </authorList>
    </citation>
    <scope>NUCLEOTIDE SEQUENCE [LARGE SCALE GENOMIC DNA]</scope>
    <source>
        <strain evidence="2">CG22_combo_CG10-13_8_21_14_all_39_12</strain>
    </source>
</reference>
<evidence type="ECO:0000313" key="2">
    <source>
        <dbReference type="EMBL" id="PIP56277.1"/>
    </source>
</evidence>
<comment type="caution">
    <text evidence="2">The sequence shown here is derived from an EMBL/GenBank/DDBJ whole genome shotgun (WGS) entry which is preliminary data.</text>
</comment>
<dbReference type="Gene3D" id="3.90.550.10">
    <property type="entry name" value="Spore Coat Polysaccharide Biosynthesis Protein SpsA, Chain A"/>
    <property type="match status" value="1"/>
</dbReference>
<organism evidence="2 3">
    <name type="scientific">candidate division WWE3 bacterium CG22_combo_CG10-13_8_21_14_all_39_12</name>
    <dbReference type="NCBI Taxonomy" id="1975094"/>
    <lineage>
        <taxon>Bacteria</taxon>
        <taxon>Katanobacteria</taxon>
    </lineage>
</organism>
<dbReference type="PANTHER" id="PTHR10859">
    <property type="entry name" value="GLYCOSYL TRANSFERASE"/>
    <property type="match status" value="1"/>
</dbReference>
<name>A0A2H0BF23_UNCKA</name>
<gene>
    <name evidence="2" type="ORF">COX05_04025</name>
</gene>
<dbReference type="InterPro" id="IPR029044">
    <property type="entry name" value="Nucleotide-diphossugar_trans"/>
</dbReference>
<evidence type="ECO:0000259" key="1">
    <source>
        <dbReference type="Pfam" id="PF00535"/>
    </source>
</evidence>
<feature type="domain" description="Glycosyltransferase 2-like" evidence="1">
    <location>
        <begin position="6"/>
        <end position="167"/>
    </location>
</feature>
<dbReference type="EMBL" id="PCSU01000068">
    <property type="protein sequence ID" value="PIP56277.1"/>
    <property type="molecule type" value="Genomic_DNA"/>
</dbReference>
<dbReference type="SUPFAM" id="SSF53448">
    <property type="entry name" value="Nucleotide-diphospho-sugar transferases"/>
    <property type="match status" value="1"/>
</dbReference>
<dbReference type="Proteomes" id="UP000228495">
    <property type="component" value="Unassembled WGS sequence"/>
</dbReference>